<gene>
    <name evidence="1" type="ORF">B9Q02_03760</name>
</gene>
<dbReference type="Proteomes" id="UP000240569">
    <property type="component" value="Unassembled WGS sequence"/>
</dbReference>
<accession>A0A2R6AI92</accession>
<organism evidence="1 2">
    <name type="scientific">Candidatus Marsarchaeota G1 archaeon BE_D</name>
    <dbReference type="NCBI Taxonomy" id="1978156"/>
    <lineage>
        <taxon>Archaea</taxon>
        <taxon>Candidatus Marsarchaeota</taxon>
        <taxon>Candidatus Marsarchaeota group 1</taxon>
    </lineage>
</organism>
<name>A0A2R6AI92_9ARCH</name>
<proteinExistence type="predicted"/>
<evidence type="ECO:0000313" key="2">
    <source>
        <dbReference type="Proteomes" id="UP000240569"/>
    </source>
</evidence>
<dbReference type="EMBL" id="NEXD01000013">
    <property type="protein sequence ID" value="PSN86105.1"/>
    <property type="molecule type" value="Genomic_DNA"/>
</dbReference>
<dbReference type="AlphaFoldDB" id="A0A2R6AI92"/>
<evidence type="ECO:0000313" key="1">
    <source>
        <dbReference type="EMBL" id="PSN86105.1"/>
    </source>
</evidence>
<comment type="caution">
    <text evidence="1">The sequence shown here is derived from an EMBL/GenBank/DDBJ whole genome shotgun (WGS) entry which is preliminary data.</text>
</comment>
<protein>
    <submittedName>
        <fullName evidence="1">Uncharacterized protein</fullName>
    </submittedName>
</protein>
<reference evidence="1 2" key="1">
    <citation type="submission" date="2017-04" db="EMBL/GenBank/DDBJ databases">
        <title>Novel microbial lineages endemic to geothermal iron-oxide mats fill important gaps in the evolutionary history of Archaea.</title>
        <authorList>
            <person name="Jay Z.J."/>
            <person name="Beam J.P."/>
            <person name="Dlakic M."/>
            <person name="Rusch D.B."/>
            <person name="Kozubal M.A."/>
            <person name="Inskeep W.P."/>
        </authorList>
    </citation>
    <scope>NUCLEOTIDE SEQUENCE [LARGE SCALE GENOMIC DNA]</scope>
    <source>
        <strain evidence="1">BE_D</strain>
    </source>
</reference>
<sequence>MPSSDGRFLENPKPLECSLERIKVVQRTQERGFSQRFKTNTKLTKSASSILDNSNSGFSPRKSTTFGFEGFNVGPKKRNQEKYETLQFFVFRAQ</sequence>